<organism evidence="2 3">
    <name type="scientific">Paracoccus denitrificans (strain Pd 1222)</name>
    <dbReference type="NCBI Taxonomy" id="318586"/>
    <lineage>
        <taxon>Bacteria</taxon>
        <taxon>Pseudomonadati</taxon>
        <taxon>Pseudomonadota</taxon>
        <taxon>Alphaproteobacteria</taxon>
        <taxon>Rhodobacterales</taxon>
        <taxon>Paracoccaceae</taxon>
        <taxon>Paracoccus</taxon>
    </lineage>
</organism>
<dbReference type="Proteomes" id="UP000000361">
    <property type="component" value="Chromosome 1"/>
</dbReference>
<gene>
    <name evidence="2" type="ordered locus">Pden_1491</name>
</gene>
<dbReference type="GeneID" id="93449804"/>
<evidence type="ECO:0000313" key="2">
    <source>
        <dbReference type="EMBL" id="ABL69591.1"/>
    </source>
</evidence>
<dbReference type="OrthoDB" id="329481at2"/>
<name>A1B247_PARDP</name>
<sequence>MPNSSDASKTESRRRGRGRPARLSREQIAGAALEVGLDKATVTALAAHLGVDHSSLYRHVRNRDAIVALAAEMAIAELDWRSPTGADWRVELIKLTDAIWELYQRHPGLAEAFRTMEIMPQSGIRAFAEAVSRLQAHGFLLEDAVLAIDTLVDLVGDCFLGWHALGQADRQQGTRMDAMVAQWRREACALPDHAEQIGGMITVMQGGARPWWERKRDLVLDGLQQRYSPTTR</sequence>
<dbReference type="InterPro" id="IPR036271">
    <property type="entry name" value="Tet_transcr_reg_TetR-rel_C_sf"/>
</dbReference>
<dbReference type="EnsemblBacteria" id="ABL69591">
    <property type="protein sequence ID" value="ABL69591"/>
    <property type="gene ID" value="Pden_1491"/>
</dbReference>
<dbReference type="RefSeq" id="WP_011747809.1">
    <property type="nucleotide sequence ID" value="NC_008686.1"/>
</dbReference>
<dbReference type="SUPFAM" id="SSF48498">
    <property type="entry name" value="Tetracyclin repressor-like, C-terminal domain"/>
    <property type="match status" value="1"/>
</dbReference>
<dbReference type="STRING" id="318586.Pden_1491"/>
<keyword evidence="3" id="KW-1185">Reference proteome</keyword>
<evidence type="ECO:0000313" key="3">
    <source>
        <dbReference type="Proteomes" id="UP000000361"/>
    </source>
</evidence>
<dbReference type="InterPro" id="IPR009057">
    <property type="entry name" value="Homeodomain-like_sf"/>
</dbReference>
<dbReference type="EMBL" id="CP000489">
    <property type="protein sequence ID" value="ABL69591.1"/>
    <property type="molecule type" value="Genomic_DNA"/>
</dbReference>
<dbReference type="HOGENOM" id="CLU_077880_1_0_5"/>
<proteinExistence type="predicted"/>
<dbReference type="SUPFAM" id="SSF46689">
    <property type="entry name" value="Homeodomain-like"/>
    <property type="match status" value="1"/>
</dbReference>
<reference evidence="3" key="1">
    <citation type="submission" date="2006-12" db="EMBL/GenBank/DDBJ databases">
        <title>Complete sequence of chromosome 1 of Paracoccus denitrificans PD1222.</title>
        <authorList>
            <person name="Copeland A."/>
            <person name="Lucas S."/>
            <person name="Lapidus A."/>
            <person name="Barry K."/>
            <person name="Detter J.C."/>
            <person name="Glavina del Rio T."/>
            <person name="Hammon N."/>
            <person name="Israni S."/>
            <person name="Dalin E."/>
            <person name="Tice H."/>
            <person name="Pitluck S."/>
            <person name="Munk A.C."/>
            <person name="Brettin T."/>
            <person name="Bruce D."/>
            <person name="Han C."/>
            <person name="Tapia R."/>
            <person name="Gilna P."/>
            <person name="Schmutz J."/>
            <person name="Larimer F."/>
            <person name="Land M."/>
            <person name="Hauser L."/>
            <person name="Kyrpides N."/>
            <person name="Lykidis A."/>
            <person name="Spiro S."/>
            <person name="Richardson D.J."/>
            <person name="Moir J.W.B."/>
            <person name="Ferguson S.J."/>
            <person name="van Spanning R.J.M."/>
            <person name="Richardson P."/>
        </authorList>
    </citation>
    <scope>NUCLEOTIDE SEQUENCE [LARGE SCALE GENOMIC DNA]</scope>
    <source>
        <strain evidence="3">Pd 1222</strain>
    </source>
</reference>
<protein>
    <submittedName>
        <fullName evidence="2">Transcriptional regulator, TetR family</fullName>
    </submittedName>
</protein>
<evidence type="ECO:0000256" key="1">
    <source>
        <dbReference type="SAM" id="MobiDB-lite"/>
    </source>
</evidence>
<feature type="region of interest" description="Disordered" evidence="1">
    <location>
        <begin position="1"/>
        <end position="23"/>
    </location>
</feature>
<dbReference type="KEGG" id="pde:Pden_1491"/>
<accession>A1B247</accession>
<dbReference type="Gene3D" id="1.10.357.10">
    <property type="entry name" value="Tetracycline Repressor, domain 2"/>
    <property type="match status" value="1"/>
</dbReference>
<dbReference type="eggNOG" id="COG1309">
    <property type="taxonomic scope" value="Bacteria"/>
</dbReference>
<dbReference type="AlphaFoldDB" id="A1B247"/>